<keyword evidence="3 11" id="KW-0444">Lipid biosynthesis</keyword>
<dbReference type="InterPro" id="IPR004410">
    <property type="entry name" value="Malonyl_CoA-ACP_transAc_FabD"/>
</dbReference>
<dbReference type="InterPro" id="IPR014043">
    <property type="entry name" value="Acyl_transferase_dom"/>
</dbReference>
<evidence type="ECO:0000256" key="5">
    <source>
        <dbReference type="ARBA" id="ARBA00022679"/>
    </source>
</evidence>
<dbReference type="SUPFAM" id="SSF47336">
    <property type="entry name" value="ACP-like"/>
    <property type="match status" value="1"/>
</dbReference>
<dbReference type="InterPro" id="IPR001227">
    <property type="entry name" value="Ac_transferase_dom_sf"/>
</dbReference>
<dbReference type="EMBL" id="KV020099">
    <property type="protein sequence ID" value="KZV15421.1"/>
    <property type="molecule type" value="Genomic_DNA"/>
</dbReference>
<dbReference type="InterPro" id="IPR050858">
    <property type="entry name" value="Mal-CoA-ACP_Trans/PKS_FabD"/>
</dbReference>
<dbReference type="SUPFAM" id="SSF55048">
    <property type="entry name" value="Probable ACP-binding domain of malonyl-CoA ACP transacylase"/>
    <property type="match status" value="1"/>
</dbReference>
<dbReference type="SUPFAM" id="SSF52151">
    <property type="entry name" value="FabD/lysophospholipase-like"/>
    <property type="match status" value="1"/>
</dbReference>
<comment type="catalytic activity">
    <reaction evidence="10">
        <text>holo-[ACP] + malonyl-CoA = malonyl-[ACP] + CoA</text>
        <dbReference type="Rhea" id="RHEA:41792"/>
        <dbReference type="Rhea" id="RHEA-COMP:9623"/>
        <dbReference type="Rhea" id="RHEA-COMP:9685"/>
        <dbReference type="ChEBI" id="CHEBI:57287"/>
        <dbReference type="ChEBI" id="CHEBI:57384"/>
        <dbReference type="ChEBI" id="CHEBI:64479"/>
        <dbReference type="ChEBI" id="CHEBI:78449"/>
        <dbReference type="EC" id="2.3.1.39"/>
    </reaction>
</comment>
<protein>
    <recommendedName>
        <fullName evidence="11">Acyl carrier protein</fullName>
    </recommendedName>
</protein>
<keyword evidence="8 11" id="KW-0275">Fatty acid biosynthesis</keyword>
<reference evidence="13 14" key="1">
    <citation type="journal article" date="2015" name="Proc. Natl. Acad. Sci. U.S.A.">
        <title>The resurrection genome of Boea hygrometrica: A blueprint for survival of dehydration.</title>
        <authorList>
            <person name="Xiao L."/>
            <person name="Yang G."/>
            <person name="Zhang L."/>
            <person name="Yang X."/>
            <person name="Zhao S."/>
            <person name="Ji Z."/>
            <person name="Zhou Q."/>
            <person name="Hu M."/>
            <person name="Wang Y."/>
            <person name="Chen M."/>
            <person name="Xu Y."/>
            <person name="Jin H."/>
            <person name="Xiao X."/>
            <person name="Hu G."/>
            <person name="Bao F."/>
            <person name="Hu Y."/>
            <person name="Wan P."/>
            <person name="Li L."/>
            <person name="Deng X."/>
            <person name="Kuang T."/>
            <person name="Xiang C."/>
            <person name="Zhu J.K."/>
            <person name="Oliver M.J."/>
            <person name="He Y."/>
        </authorList>
    </citation>
    <scope>NUCLEOTIDE SEQUENCE [LARGE SCALE GENOMIC DNA]</scope>
    <source>
        <strain evidence="14">cv. XS01</strain>
    </source>
</reference>
<dbReference type="InterPro" id="IPR036736">
    <property type="entry name" value="ACP-like_sf"/>
</dbReference>
<proteinExistence type="inferred from homology"/>
<evidence type="ECO:0000313" key="14">
    <source>
        <dbReference type="Proteomes" id="UP000250235"/>
    </source>
</evidence>
<dbReference type="NCBIfam" id="TIGR00517">
    <property type="entry name" value="acyl_carrier"/>
    <property type="match status" value="1"/>
</dbReference>
<keyword evidence="6" id="KW-0276">Fatty acid metabolism</keyword>
<dbReference type="Gene3D" id="3.30.70.250">
    <property type="entry name" value="Malonyl-CoA ACP transacylase, ACP-binding"/>
    <property type="match status" value="1"/>
</dbReference>
<evidence type="ECO:0000256" key="3">
    <source>
        <dbReference type="ARBA" id="ARBA00022516"/>
    </source>
</evidence>
<keyword evidence="2 11" id="KW-0596">Phosphopantetheine</keyword>
<dbReference type="PANTHER" id="PTHR42681:SF1">
    <property type="entry name" value="MALONYL-COA-ACYL CARRIER PROTEIN TRANSACYLASE, MITOCHONDRIAL"/>
    <property type="match status" value="1"/>
</dbReference>
<dbReference type="NCBIfam" id="TIGR00128">
    <property type="entry name" value="fabD"/>
    <property type="match status" value="1"/>
</dbReference>
<dbReference type="Proteomes" id="UP000250235">
    <property type="component" value="Unassembled WGS sequence"/>
</dbReference>
<dbReference type="OrthoDB" id="541883at2759"/>
<dbReference type="NCBIfam" id="NF002149">
    <property type="entry name" value="PRK00982.1-3"/>
    <property type="match status" value="1"/>
</dbReference>
<dbReference type="GO" id="GO:0006633">
    <property type="term" value="P:fatty acid biosynthetic process"/>
    <property type="evidence" value="ECO:0007669"/>
    <property type="project" value="UniProtKB-KW"/>
</dbReference>
<dbReference type="InterPro" id="IPR003231">
    <property type="entry name" value="ACP"/>
</dbReference>
<dbReference type="FunFam" id="1.10.1200.10:FF:000001">
    <property type="entry name" value="Acyl carrier protein"/>
    <property type="match status" value="1"/>
</dbReference>
<dbReference type="PANTHER" id="PTHR42681">
    <property type="entry name" value="MALONYL-COA-ACYL CARRIER PROTEIN TRANSACYLASE, MITOCHONDRIAL"/>
    <property type="match status" value="1"/>
</dbReference>
<evidence type="ECO:0000256" key="1">
    <source>
        <dbReference type="ARBA" id="ARBA00010930"/>
    </source>
</evidence>
<evidence type="ECO:0000256" key="11">
    <source>
        <dbReference type="RuleBase" id="RU000722"/>
    </source>
</evidence>
<evidence type="ECO:0000259" key="12">
    <source>
        <dbReference type="PROSITE" id="PS50075"/>
    </source>
</evidence>
<dbReference type="InterPro" id="IPR006162">
    <property type="entry name" value="Ppantetheine_attach_site"/>
</dbReference>
<evidence type="ECO:0000256" key="10">
    <source>
        <dbReference type="ARBA" id="ARBA00048462"/>
    </source>
</evidence>
<comment type="function">
    <text evidence="11">Carrier of the growing fatty acid chain in fatty acid biosynthesis.</text>
</comment>
<dbReference type="FunFam" id="3.30.70.250:FF:000001">
    <property type="entry name" value="Malonyl CoA-acyl carrier protein transacylase"/>
    <property type="match status" value="1"/>
</dbReference>
<keyword evidence="7" id="KW-0443">Lipid metabolism</keyword>
<dbReference type="PROSITE" id="PS00012">
    <property type="entry name" value="PHOSPHOPANTETHEINE"/>
    <property type="match status" value="1"/>
</dbReference>
<evidence type="ECO:0000256" key="6">
    <source>
        <dbReference type="ARBA" id="ARBA00022832"/>
    </source>
</evidence>
<dbReference type="PROSITE" id="PS50075">
    <property type="entry name" value="CARRIER"/>
    <property type="match status" value="1"/>
</dbReference>
<dbReference type="HAMAP" id="MF_01217">
    <property type="entry name" value="Acyl_carrier"/>
    <property type="match status" value="1"/>
</dbReference>
<evidence type="ECO:0000256" key="8">
    <source>
        <dbReference type="ARBA" id="ARBA00023160"/>
    </source>
</evidence>
<dbReference type="NCBIfam" id="NF002151">
    <property type="entry name" value="PRK00982.1-5"/>
    <property type="match status" value="1"/>
</dbReference>
<dbReference type="Gene3D" id="3.40.366.10">
    <property type="entry name" value="Malonyl-Coenzyme A Acyl Carrier Protein, domain 2"/>
    <property type="match status" value="1"/>
</dbReference>
<dbReference type="InterPro" id="IPR009081">
    <property type="entry name" value="PP-bd_ACP"/>
</dbReference>
<dbReference type="AlphaFoldDB" id="A0A2Z7A294"/>
<dbReference type="Gene3D" id="1.10.1200.10">
    <property type="entry name" value="ACP-like"/>
    <property type="match status" value="1"/>
</dbReference>
<dbReference type="SMART" id="SM00827">
    <property type="entry name" value="PKS_AT"/>
    <property type="match status" value="1"/>
</dbReference>
<dbReference type="Pfam" id="PF00698">
    <property type="entry name" value="Acyl_transf_1"/>
    <property type="match status" value="1"/>
</dbReference>
<dbReference type="InterPro" id="IPR016036">
    <property type="entry name" value="Malonyl_transacylase_ACP-bd"/>
</dbReference>
<keyword evidence="5 13" id="KW-0808">Transferase</keyword>
<keyword evidence="4" id="KW-0597">Phosphoprotein</keyword>
<accession>A0A2Z7A294</accession>
<evidence type="ECO:0000256" key="4">
    <source>
        <dbReference type="ARBA" id="ARBA00022553"/>
    </source>
</evidence>
<evidence type="ECO:0000256" key="9">
    <source>
        <dbReference type="ARBA" id="ARBA00023315"/>
    </source>
</evidence>
<dbReference type="NCBIfam" id="NF002148">
    <property type="entry name" value="PRK00982.1-2"/>
    <property type="match status" value="1"/>
</dbReference>
<dbReference type="Pfam" id="PF00550">
    <property type="entry name" value="PP-binding"/>
    <property type="match status" value="1"/>
</dbReference>
<dbReference type="GO" id="GO:0004314">
    <property type="term" value="F:[acyl-carrier-protein] S-malonyltransferase activity"/>
    <property type="evidence" value="ECO:0007669"/>
    <property type="project" value="UniProtKB-EC"/>
</dbReference>
<gene>
    <name evidence="13" type="ORF">F511_16210</name>
</gene>
<dbReference type="GO" id="GO:0005829">
    <property type="term" value="C:cytosol"/>
    <property type="evidence" value="ECO:0007669"/>
    <property type="project" value="TreeGrafter"/>
</dbReference>
<feature type="domain" description="Carrier" evidence="12">
    <location>
        <begin position="354"/>
        <end position="429"/>
    </location>
</feature>
<organism evidence="13 14">
    <name type="scientific">Dorcoceras hygrometricum</name>
    <dbReference type="NCBI Taxonomy" id="472368"/>
    <lineage>
        <taxon>Eukaryota</taxon>
        <taxon>Viridiplantae</taxon>
        <taxon>Streptophyta</taxon>
        <taxon>Embryophyta</taxon>
        <taxon>Tracheophyta</taxon>
        <taxon>Spermatophyta</taxon>
        <taxon>Magnoliopsida</taxon>
        <taxon>eudicotyledons</taxon>
        <taxon>Gunneridae</taxon>
        <taxon>Pentapetalae</taxon>
        <taxon>asterids</taxon>
        <taxon>lamiids</taxon>
        <taxon>Lamiales</taxon>
        <taxon>Gesneriaceae</taxon>
        <taxon>Didymocarpoideae</taxon>
        <taxon>Trichosporeae</taxon>
        <taxon>Loxocarpinae</taxon>
        <taxon>Dorcoceras</taxon>
    </lineage>
</organism>
<dbReference type="InterPro" id="IPR016035">
    <property type="entry name" value="Acyl_Trfase/lysoPLipase"/>
</dbReference>
<evidence type="ECO:0000256" key="7">
    <source>
        <dbReference type="ARBA" id="ARBA00023098"/>
    </source>
</evidence>
<comment type="similarity">
    <text evidence="1">Belongs to the acyl carrier protein (ACP) family.</text>
</comment>
<name>A0A2Z7A294_9LAMI</name>
<sequence>MNAPTLAFVFPGQGSQSVGMLAELAAAHAEVQATFDEASQGAGVDLWALSQQGPEEQLNRTEHTQPALLAASVAVWRVWNKLGGAQPAQLAGHSLGEYSALVCAGALSLHDAAALVAERGRLMQAAVPAGTGAMAAILGGDDAQIAQVCEEVAQGQVVAPANYNSPGQLVIAGNAEAVDRALARLAELGVKKAIKLAVSVPSHCMLMREAADRLGGRMASMAWRLPAIPVVQNAEAKSYASLEEIRGALQRQLYLPVRWTECVQALAAGGASRIAECGPGKVLAGLVKRIDKGIEARAIGAPADLDAARAECRHRNNRGGCAGGLAAWPLQSAGHAGRGPAYNTIPRGRFGNMSTIEERVKKIVVEQLGVKEDEVTANASFVDDLGADSLDTVELVMALEEEFETEIPDEDAEKITTVQQAVDYIKAHTKE</sequence>
<keyword evidence="14" id="KW-1185">Reference proteome</keyword>
<evidence type="ECO:0000256" key="2">
    <source>
        <dbReference type="ARBA" id="ARBA00022450"/>
    </source>
</evidence>
<dbReference type="NCBIfam" id="NF002150">
    <property type="entry name" value="PRK00982.1-4"/>
    <property type="match status" value="1"/>
</dbReference>
<keyword evidence="9" id="KW-0012">Acyltransferase</keyword>
<evidence type="ECO:0000313" key="13">
    <source>
        <dbReference type="EMBL" id="KZV15421.1"/>
    </source>
</evidence>